<dbReference type="NCBIfam" id="TIGR01976">
    <property type="entry name" value="am_tr_V_VC1184"/>
    <property type="match status" value="1"/>
</dbReference>
<accession>B9XI18</accession>
<dbReference type="STRING" id="320771.Cflav_PD3481"/>
<keyword evidence="3" id="KW-0808">Transferase</keyword>
<evidence type="ECO:0000256" key="1">
    <source>
        <dbReference type="ARBA" id="ARBA00022898"/>
    </source>
</evidence>
<dbReference type="OrthoDB" id="9804366at2"/>
<dbReference type="RefSeq" id="WP_007415462.1">
    <property type="nucleotide sequence ID" value="NZ_ABOX02000016.1"/>
</dbReference>
<sequence length="418" mass="44893">MKNPVFGNQSVPSALAAPEIIRARFPALTREHNGKPVAYFDGPGGTQVPQDVVEAMVDYLYHHNANTHWNFPTSTETDAALANAREAFADFFNASPREVAFGNNMTTITFHVARGLGRAWGPGDEIVVTELDHQANVAPWRALAKERGVTIRSVPFDVKTGELVWSELERAVTSKTRLVAIGAASNALGTISSVRNAAQLAHAKGALCFVDAVHFAAHRVIDVKAMECDFLACSPYKFYGPHAGVLYARAEVMTWLDVPKLDPASNEIPERMETGTQNHEAIVGGGAAVEFLASLASGATRRERLVLAMSELHARGDALFARLWSGLSEIKGVTCYGPPPGQPRTPTVSFVVAGKPSAEVARALAQDGVFASNGNFYATNVLERLGHTREGLVRAGCACYTTEGEVDRLIAGVRRIAS</sequence>
<keyword evidence="1" id="KW-0663">Pyridoxal phosphate</keyword>
<proteinExistence type="predicted"/>
<organism evidence="3 4">
    <name type="scientific">Pedosphaera parvula (strain Ellin514)</name>
    <dbReference type="NCBI Taxonomy" id="320771"/>
    <lineage>
        <taxon>Bacteria</taxon>
        <taxon>Pseudomonadati</taxon>
        <taxon>Verrucomicrobiota</taxon>
        <taxon>Pedosphaerae</taxon>
        <taxon>Pedosphaerales</taxon>
        <taxon>Pedosphaeraceae</taxon>
        <taxon>Pedosphaera</taxon>
    </lineage>
</organism>
<dbReference type="InterPro" id="IPR015424">
    <property type="entry name" value="PyrdxlP-dep_Trfase"/>
</dbReference>
<gene>
    <name evidence="3" type="ORF">Cflav_PD3481</name>
</gene>
<dbReference type="EC" id="2.8.1.7" evidence="3"/>
<name>B9XI18_PEDPL</name>
<keyword evidence="4" id="KW-1185">Reference proteome</keyword>
<comment type="caution">
    <text evidence="3">The sequence shown here is derived from an EMBL/GenBank/DDBJ whole genome shotgun (WGS) entry which is preliminary data.</text>
</comment>
<dbReference type="Pfam" id="PF00266">
    <property type="entry name" value="Aminotran_5"/>
    <property type="match status" value="1"/>
</dbReference>
<dbReference type="EMBL" id="ABOX02000016">
    <property type="protein sequence ID" value="EEF60511.1"/>
    <property type="molecule type" value="Genomic_DNA"/>
</dbReference>
<reference evidence="3 4" key="1">
    <citation type="journal article" date="2011" name="J. Bacteriol.">
        <title>Genome sequence of 'Pedosphaera parvula' Ellin514, an aerobic Verrucomicrobial isolate from pasture soil.</title>
        <authorList>
            <person name="Kant R."/>
            <person name="van Passel M.W."/>
            <person name="Sangwan P."/>
            <person name="Palva A."/>
            <person name="Lucas S."/>
            <person name="Copeland A."/>
            <person name="Lapidus A."/>
            <person name="Glavina Del Rio T."/>
            <person name="Dalin E."/>
            <person name="Tice H."/>
            <person name="Bruce D."/>
            <person name="Goodwin L."/>
            <person name="Pitluck S."/>
            <person name="Chertkov O."/>
            <person name="Larimer F.W."/>
            <person name="Land M.L."/>
            <person name="Hauser L."/>
            <person name="Brettin T.S."/>
            <person name="Detter J.C."/>
            <person name="Han S."/>
            <person name="de Vos W.M."/>
            <person name="Janssen P.H."/>
            <person name="Smidt H."/>
        </authorList>
    </citation>
    <scope>NUCLEOTIDE SEQUENCE [LARGE SCALE GENOMIC DNA]</scope>
    <source>
        <strain evidence="3 4">Ellin514</strain>
    </source>
</reference>
<dbReference type="AlphaFoldDB" id="B9XI18"/>
<protein>
    <submittedName>
        <fullName evidence="3">Cysteine desulfurase family protein</fullName>
        <ecNumber evidence="3">2.8.1.7</ecNumber>
    </submittedName>
</protein>
<evidence type="ECO:0000259" key="2">
    <source>
        <dbReference type="Pfam" id="PF00266"/>
    </source>
</evidence>
<dbReference type="Gene3D" id="3.40.640.10">
    <property type="entry name" value="Type I PLP-dependent aspartate aminotransferase-like (Major domain)"/>
    <property type="match status" value="1"/>
</dbReference>
<dbReference type="SUPFAM" id="SSF53383">
    <property type="entry name" value="PLP-dependent transferases"/>
    <property type="match status" value="1"/>
</dbReference>
<evidence type="ECO:0000313" key="4">
    <source>
        <dbReference type="Proteomes" id="UP000003688"/>
    </source>
</evidence>
<dbReference type="InterPro" id="IPR015422">
    <property type="entry name" value="PyrdxlP-dep_Trfase_small"/>
</dbReference>
<dbReference type="InterPro" id="IPR000192">
    <property type="entry name" value="Aminotrans_V_dom"/>
</dbReference>
<dbReference type="PANTHER" id="PTHR43586:SF21">
    <property type="entry name" value="PYRIDOXAL PHOSPHATE (PLP)-DEPENDENT ASPARTATE AMINOTRANSFERASE SUPERFAMILY"/>
    <property type="match status" value="1"/>
</dbReference>
<dbReference type="Proteomes" id="UP000003688">
    <property type="component" value="Unassembled WGS sequence"/>
</dbReference>
<dbReference type="InterPro" id="IPR011340">
    <property type="entry name" value="Cys_dSase-rel"/>
</dbReference>
<dbReference type="Gene3D" id="3.90.1150.10">
    <property type="entry name" value="Aspartate Aminotransferase, domain 1"/>
    <property type="match status" value="1"/>
</dbReference>
<feature type="domain" description="Aminotransferase class V" evidence="2">
    <location>
        <begin position="39"/>
        <end position="409"/>
    </location>
</feature>
<dbReference type="InterPro" id="IPR015421">
    <property type="entry name" value="PyrdxlP-dep_Trfase_major"/>
</dbReference>
<dbReference type="PANTHER" id="PTHR43586">
    <property type="entry name" value="CYSTEINE DESULFURASE"/>
    <property type="match status" value="1"/>
</dbReference>
<evidence type="ECO:0000313" key="3">
    <source>
        <dbReference type="EMBL" id="EEF60511.1"/>
    </source>
</evidence>
<dbReference type="GO" id="GO:0031071">
    <property type="term" value="F:cysteine desulfurase activity"/>
    <property type="evidence" value="ECO:0007669"/>
    <property type="project" value="UniProtKB-EC"/>
</dbReference>